<gene>
    <name evidence="5" type="ORF">F7D09_1059</name>
</gene>
<organism evidence="5 6">
    <name type="scientific">Bifidobacterium leontopitheci</name>
    <dbReference type="NCBI Taxonomy" id="2650774"/>
    <lineage>
        <taxon>Bacteria</taxon>
        <taxon>Bacillati</taxon>
        <taxon>Actinomycetota</taxon>
        <taxon>Actinomycetes</taxon>
        <taxon>Bifidobacteriales</taxon>
        <taxon>Bifidobacteriaceae</taxon>
        <taxon>Bifidobacterium</taxon>
    </lineage>
</organism>
<sequence>MATLRRTLTAVIVMLATICLFAPAAPAAHADGDTVGIAIAPSNGKTKDGRSRFTYKAKPGSTATDHVQIRNVGTVESTITVRASDAYTGKNGTFSLKTSDQKPTEAGSWVTFGGKDSVQVTLKPQESRQVEFTMATPANATPGDHAAGIVASVAAQGDGNVRVERRIAVRMYIRVPGKLTPALAISNVTAGQDFSLNPADAPVTVRATVKNTGNVALHGRMAASLRWFGLTVATTQLDVDELLPGTSVPVTLRFDDNVPQTMWLRPHLELQPMVAADAIDPGPLSVVTYDGFIWAVPWTVVVMLVVVLTFVMVTVVRRRKSRKSRHGGTGGRARGEGTADVAEPDTKLNVETVGDPTAQPTESIAEPTGKPAELETTATSE</sequence>
<comment type="caution">
    <text evidence="5">The sequence shown here is derived from an EMBL/GenBank/DDBJ whole genome shotgun (WGS) entry which is preliminary data.</text>
</comment>
<dbReference type="Pfam" id="PF06030">
    <property type="entry name" value="WxLIP_PGBD"/>
    <property type="match status" value="1"/>
</dbReference>
<keyword evidence="2" id="KW-0472">Membrane</keyword>
<protein>
    <recommendedName>
        <fullName evidence="4">WxL Interacting Protein peptidoglycan binding domain-containing protein</fullName>
    </recommendedName>
</protein>
<keyword evidence="2" id="KW-0812">Transmembrane</keyword>
<dbReference type="AlphaFoldDB" id="A0A6I1GFP3"/>
<dbReference type="InterPro" id="IPR013783">
    <property type="entry name" value="Ig-like_fold"/>
</dbReference>
<dbReference type="GO" id="GO:0005975">
    <property type="term" value="P:carbohydrate metabolic process"/>
    <property type="evidence" value="ECO:0007669"/>
    <property type="project" value="UniProtKB-ARBA"/>
</dbReference>
<dbReference type="RefSeq" id="WP_152234405.1">
    <property type="nucleotide sequence ID" value="NZ_JBHSKZ010000008.1"/>
</dbReference>
<name>A0A6I1GFP3_9BIFI</name>
<dbReference type="EMBL" id="WBVT01000012">
    <property type="protein sequence ID" value="KAB7790463.1"/>
    <property type="molecule type" value="Genomic_DNA"/>
</dbReference>
<dbReference type="Proteomes" id="UP000441772">
    <property type="component" value="Unassembled WGS sequence"/>
</dbReference>
<reference evidence="5 6" key="1">
    <citation type="submission" date="2019-09" db="EMBL/GenBank/DDBJ databases">
        <title>Characterization of the phylogenetic diversity of two novel species belonging to the genus Bifidobacterium: Bifidobacterium cebidarum sp. nov. and Bifidobacterium leontopitheci sp. nov.</title>
        <authorList>
            <person name="Lugli G.A."/>
            <person name="Duranti S."/>
            <person name="Milani C."/>
            <person name="Turroni F."/>
            <person name="Ventura M."/>
        </authorList>
    </citation>
    <scope>NUCLEOTIDE SEQUENCE [LARGE SCALE GENOMIC DNA]</scope>
    <source>
        <strain evidence="5 6">LMG 31471</strain>
    </source>
</reference>
<evidence type="ECO:0000259" key="4">
    <source>
        <dbReference type="Pfam" id="PF06030"/>
    </source>
</evidence>
<evidence type="ECO:0000313" key="6">
    <source>
        <dbReference type="Proteomes" id="UP000441772"/>
    </source>
</evidence>
<feature type="transmembrane region" description="Helical" evidence="2">
    <location>
        <begin position="292"/>
        <end position="316"/>
    </location>
</feature>
<keyword evidence="6" id="KW-1185">Reference proteome</keyword>
<evidence type="ECO:0000313" key="5">
    <source>
        <dbReference type="EMBL" id="KAB7790463.1"/>
    </source>
</evidence>
<dbReference type="InterPro" id="IPR010317">
    <property type="entry name" value="WxLIP_PGBD"/>
</dbReference>
<feature type="domain" description="WxL Interacting Protein peptidoglycan binding" evidence="4">
    <location>
        <begin position="46"/>
        <end position="150"/>
    </location>
</feature>
<evidence type="ECO:0000256" key="1">
    <source>
        <dbReference type="SAM" id="MobiDB-lite"/>
    </source>
</evidence>
<evidence type="ECO:0000256" key="2">
    <source>
        <dbReference type="SAM" id="Phobius"/>
    </source>
</evidence>
<accession>A0A6I1GFP3</accession>
<keyword evidence="3" id="KW-0732">Signal</keyword>
<feature type="region of interest" description="Disordered" evidence="1">
    <location>
        <begin position="321"/>
        <end position="381"/>
    </location>
</feature>
<feature type="chain" id="PRO_5039170018" description="WxL Interacting Protein peptidoglycan binding domain-containing protein" evidence="3">
    <location>
        <begin position="31"/>
        <end position="381"/>
    </location>
</feature>
<feature type="signal peptide" evidence="3">
    <location>
        <begin position="1"/>
        <end position="30"/>
    </location>
</feature>
<dbReference type="Gene3D" id="2.60.40.10">
    <property type="entry name" value="Immunoglobulins"/>
    <property type="match status" value="1"/>
</dbReference>
<keyword evidence="2" id="KW-1133">Transmembrane helix</keyword>
<proteinExistence type="predicted"/>
<evidence type="ECO:0000256" key="3">
    <source>
        <dbReference type="SAM" id="SignalP"/>
    </source>
</evidence>